<reference evidence="8 9" key="1">
    <citation type="submission" date="2020-08" db="EMBL/GenBank/DDBJ databases">
        <title>A Genomic Blueprint of the Chicken Gut Microbiome.</title>
        <authorList>
            <person name="Gilroy R."/>
            <person name="Ravi A."/>
            <person name="Getino M."/>
            <person name="Pursley I."/>
            <person name="Horton D.L."/>
            <person name="Alikhan N.-F."/>
            <person name="Baker D."/>
            <person name="Gharbi K."/>
            <person name="Hall N."/>
            <person name="Watson M."/>
            <person name="Adriaenssens E.M."/>
            <person name="Foster-Nyarko E."/>
            <person name="Jarju S."/>
            <person name="Secka A."/>
            <person name="Antonio M."/>
            <person name="Oren A."/>
            <person name="Chaudhuri R."/>
            <person name="La Ragione R.M."/>
            <person name="Hildebrand F."/>
            <person name="Pallen M.J."/>
        </authorList>
    </citation>
    <scope>NUCLEOTIDE SEQUENCE [LARGE SCALE GENOMIC DNA]</scope>
    <source>
        <strain evidence="8 9">Sa3CUA2</strain>
    </source>
</reference>
<keyword evidence="2 6" id="KW-0812">Transmembrane</keyword>
<evidence type="ECO:0000313" key="9">
    <source>
        <dbReference type="Proteomes" id="UP000604241"/>
    </source>
</evidence>
<keyword evidence="9" id="KW-1185">Reference proteome</keyword>
<evidence type="ECO:0000256" key="3">
    <source>
        <dbReference type="ARBA" id="ARBA00022989"/>
    </source>
</evidence>
<evidence type="ECO:0000256" key="6">
    <source>
        <dbReference type="SAM" id="Phobius"/>
    </source>
</evidence>
<dbReference type="RefSeq" id="WP_191781485.1">
    <property type="nucleotide sequence ID" value="NZ_JACSQV010000004.1"/>
</dbReference>
<proteinExistence type="predicted"/>
<evidence type="ECO:0000313" key="8">
    <source>
        <dbReference type="EMBL" id="MBD7917862.1"/>
    </source>
</evidence>
<sequence>MTTDQVPAAVPSAGTAPVDAPRRARGVGSVLLTAAMVALLLLAAVVAVVPRLIGAVPLTVLSGSMEPTISAGDLVVVRPTDPADLRIGDVVTVQPVSDDPTLVTHRVVGVTHGSDGVAGFVTQGDANEHADEPVVPEQVMGRVVYTVPLIGHVTHGTWGPYVAAAVGVGLVVYGVVTFALPHRDREEAPDAARP</sequence>
<dbReference type="GO" id="GO:0009003">
    <property type="term" value="F:signal peptidase activity"/>
    <property type="evidence" value="ECO:0007669"/>
    <property type="project" value="UniProtKB-EC"/>
</dbReference>
<dbReference type="Gene3D" id="2.10.109.10">
    <property type="entry name" value="Umud Fragment, subunit A"/>
    <property type="match status" value="1"/>
</dbReference>
<organism evidence="8 9">
    <name type="scientific">Cellulomonas avistercoris</name>
    <dbReference type="NCBI Taxonomy" id="2762242"/>
    <lineage>
        <taxon>Bacteria</taxon>
        <taxon>Bacillati</taxon>
        <taxon>Actinomycetota</taxon>
        <taxon>Actinomycetes</taxon>
        <taxon>Micrococcales</taxon>
        <taxon>Cellulomonadaceae</taxon>
        <taxon>Cellulomonas</taxon>
    </lineage>
</organism>
<comment type="subcellular location">
    <subcellularLocation>
        <location evidence="1">Membrane</location>
    </subcellularLocation>
</comment>
<keyword evidence="3 6" id="KW-1133">Transmembrane helix</keyword>
<dbReference type="NCBIfam" id="TIGR02228">
    <property type="entry name" value="sigpep_I_arch"/>
    <property type="match status" value="1"/>
</dbReference>
<feature type="domain" description="Peptidase S26" evidence="7">
    <location>
        <begin position="36"/>
        <end position="110"/>
    </location>
</feature>
<evidence type="ECO:0000256" key="4">
    <source>
        <dbReference type="ARBA" id="ARBA00023136"/>
    </source>
</evidence>
<name>A0ABR8QBQ9_9CELL</name>
<accession>A0ABR8QBQ9</accession>
<dbReference type="PRINTS" id="PR00728">
    <property type="entry name" value="SIGNALPTASE"/>
</dbReference>
<gene>
    <name evidence="8" type="ORF">H9657_06165</name>
</gene>
<dbReference type="CDD" id="cd06530">
    <property type="entry name" value="S26_SPase_I"/>
    <property type="match status" value="1"/>
</dbReference>
<evidence type="ECO:0000256" key="1">
    <source>
        <dbReference type="ARBA" id="ARBA00004370"/>
    </source>
</evidence>
<keyword evidence="8" id="KW-0378">Hydrolase</keyword>
<dbReference type="InterPro" id="IPR019533">
    <property type="entry name" value="Peptidase_S26"/>
</dbReference>
<evidence type="ECO:0000256" key="2">
    <source>
        <dbReference type="ARBA" id="ARBA00022692"/>
    </source>
</evidence>
<evidence type="ECO:0000256" key="5">
    <source>
        <dbReference type="NCBIfam" id="TIGR02228"/>
    </source>
</evidence>
<feature type="transmembrane region" description="Helical" evidence="6">
    <location>
        <begin position="30"/>
        <end position="53"/>
    </location>
</feature>
<protein>
    <recommendedName>
        <fullName evidence="5">Signal peptidase I</fullName>
        <ecNumber evidence="5">3.4.21.89</ecNumber>
    </recommendedName>
</protein>
<evidence type="ECO:0000259" key="7">
    <source>
        <dbReference type="Pfam" id="PF10502"/>
    </source>
</evidence>
<comment type="caution">
    <text evidence="8">The sequence shown here is derived from an EMBL/GenBank/DDBJ whole genome shotgun (WGS) entry which is preliminary data.</text>
</comment>
<feature type="transmembrane region" description="Helical" evidence="6">
    <location>
        <begin position="158"/>
        <end position="180"/>
    </location>
</feature>
<keyword evidence="4 6" id="KW-0472">Membrane</keyword>
<dbReference type="Proteomes" id="UP000604241">
    <property type="component" value="Unassembled WGS sequence"/>
</dbReference>
<dbReference type="PANTHER" id="PTHR10806:SF6">
    <property type="entry name" value="SIGNAL PEPTIDASE COMPLEX CATALYTIC SUBUNIT SEC11"/>
    <property type="match status" value="1"/>
</dbReference>
<dbReference type="EC" id="3.4.21.89" evidence="5"/>
<dbReference type="InterPro" id="IPR036286">
    <property type="entry name" value="LexA/Signal_pep-like_sf"/>
</dbReference>
<dbReference type="SUPFAM" id="SSF51306">
    <property type="entry name" value="LexA/Signal peptidase"/>
    <property type="match status" value="1"/>
</dbReference>
<dbReference type="PANTHER" id="PTHR10806">
    <property type="entry name" value="SIGNAL PEPTIDASE COMPLEX CATALYTIC SUBUNIT SEC11"/>
    <property type="match status" value="1"/>
</dbReference>
<dbReference type="InterPro" id="IPR001733">
    <property type="entry name" value="Peptidase_S26B"/>
</dbReference>
<dbReference type="EMBL" id="JACSQV010000004">
    <property type="protein sequence ID" value="MBD7917862.1"/>
    <property type="molecule type" value="Genomic_DNA"/>
</dbReference>
<dbReference type="Pfam" id="PF10502">
    <property type="entry name" value="Peptidase_S26"/>
    <property type="match status" value="1"/>
</dbReference>